<keyword evidence="14" id="KW-0472">Membrane</keyword>
<dbReference type="PANTHER" id="PTHR30258">
    <property type="entry name" value="TYPE II SECRETION SYSTEM PROTEIN GSPE-RELATED"/>
    <property type="match status" value="1"/>
</dbReference>
<dbReference type="InterPro" id="IPR003593">
    <property type="entry name" value="AAA+_ATPase"/>
</dbReference>
<dbReference type="NCBIfam" id="TIGR02533">
    <property type="entry name" value="type_II_gspE"/>
    <property type="match status" value="1"/>
</dbReference>
<proteinExistence type="inferred from homology"/>
<keyword evidence="5 16" id="KW-0813">Transport</keyword>
<dbReference type="PANTHER" id="PTHR30258:SF27">
    <property type="entry name" value="BACTERIOPHAGE ADSORPTION PROTEIN B-RELATED"/>
    <property type="match status" value="1"/>
</dbReference>
<keyword evidence="12 16" id="KW-0653">Protein transport</keyword>
<evidence type="ECO:0000256" key="13">
    <source>
        <dbReference type="ARBA" id="ARBA00022967"/>
    </source>
</evidence>
<comment type="similarity">
    <text evidence="4 16">Belongs to the GSP E family.</text>
</comment>
<evidence type="ECO:0000259" key="17">
    <source>
        <dbReference type="PROSITE" id="PS00662"/>
    </source>
</evidence>
<comment type="caution">
    <text evidence="18">The sequence shown here is derived from an EMBL/GenBank/DDBJ whole genome shotgun (WGS) entry which is preliminary data.</text>
</comment>
<evidence type="ECO:0000256" key="3">
    <source>
        <dbReference type="ARBA" id="ARBA00004533"/>
    </source>
</evidence>
<dbReference type="PROSITE" id="PS00662">
    <property type="entry name" value="T2SP_E"/>
    <property type="match status" value="1"/>
</dbReference>
<dbReference type="InterPro" id="IPR054757">
    <property type="entry name" value="GSPE_N1E"/>
</dbReference>
<dbReference type="Pfam" id="PF22341">
    <property type="entry name" value="GSPE_N1E"/>
    <property type="match status" value="1"/>
</dbReference>
<comment type="subcellular location">
    <subcellularLocation>
        <location evidence="3 16">Cell inner membrane</location>
    </subcellularLocation>
</comment>
<dbReference type="InterPro" id="IPR013369">
    <property type="entry name" value="T2SS_GspE"/>
</dbReference>
<evidence type="ECO:0000256" key="4">
    <source>
        <dbReference type="ARBA" id="ARBA00006611"/>
    </source>
</evidence>
<dbReference type="CDD" id="cd01129">
    <property type="entry name" value="PulE-GspE-like"/>
    <property type="match status" value="1"/>
</dbReference>
<evidence type="ECO:0000313" key="19">
    <source>
        <dbReference type="Proteomes" id="UP001501321"/>
    </source>
</evidence>
<dbReference type="Gene3D" id="3.40.50.300">
    <property type="entry name" value="P-loop containing nucleotide triphosphate hydrolases"/>
    <property type="match status" value="1"/>
</dbReference>
<name>A0ABP8QFH4_9GAMM</name>
<evidence type="ECO:0000256" key="1">
    <source>
        <dbReference type="ARBA" id="ARBA00001947"/>
    </source>
</evidence>
<feature type="domain" description="Bacterial type II secretion system protein E" evidence="17">
    <location>
        <begin position="328"/>
        <end position="342"/>
    </location>
</feature>
<protein>
    <recommendedName>
        <fullName evidence="16">Type II secretion system protein E</fullName>
        <shortName evidence="16">T2SS protein E</shortName>
    </recommendedName>
    <alternativeName>
        <fullName evidence="16">Type II traffic warden ATPase</fullName>
    </alternativeName>
</protein>
<dbReference type="Gene3D" id="3.30.450.90">
    <property type="match status" value="1"/>
</dbReference>
<keyword evidence="6" id="KW-1003">Cell membrane</keyword>
<comment type="cofactor">
    <cofactor evidence="1">
        <name>Zn(2+)</name>
        <dbReference type="ChEBI" id="CHEBI:29105"/>
    </cofactor>
</comment>
<keyword evidence="19" id="KW-1185">Reference proteome</keyword>
<evidence type="ECO:0000256" key="15">
    <source>
        <dbReference type="ARBA" id="ARBA00034006"/>
    </source>
</evidence>
<dbReference type="SUPFAM" id="SSF160246">
    <property type="entry name" value="EspE N-terminal domain-like"/>
    <property type="match status" value="1"/>
</dbReference>
<comment type="catalytic activity">
    <reaction evidence="15">
        <text>ATP + H2O + cellular proteinSide 1 = ADP + phosphate + cellular proteinSide 2.</text>
        <dbReference type="EC" id="7.4.2.8"/>
    </reaction>
</comment>
<evidence type="ECO:0000256" key="14">
    <source>
        <dbReference type="ARBA" id="ARBA00023136"/>
    </source>
</evidence>
<dbReference type="SMART" id="SM00382">
    <property type="entry name" value="AAA"/>
    <property type="match status" value="1"/>
</dbReference>
<gene>
    <name evidence="18" type="primary">exeE</name>
    <name evidence="18" type="ORF">GCM10023095_27380</name>
</gene>
<evidence type="ECO:0000256" key="8">
    <source>
        <dbReference type="ARBA" id="ARBA00022723"/>
    </source>
</evidence>
<dbReference type="Proteomes" id="UP001501321">
    <property type="component" value="Unassembled WGS sequence"/>
</dbReference>
<reference evidence="19" key="1">
    <citation type="journal article" date="2019" name="Int. J. Syst. Evol. Microbiol.">
        <title>The Global Catalogue of Microorganisms (GCM) 10K type strain sequencing project: providing services to taxonomists for standard genome sequencing and annotation.</title>
        <authorList>
            <consortium name="The Broad Institute Genomics Platform"/>
            <consortium name="The Broad Institute Genome Sequencing Center for Infectious Disease"/>
            <person name="Wu L."/>
            <person name="Ma J."/>
        </authorList>
    </citation>
    <scope>NUCLEOTIDE SEQUENCE [LARGE SCALE GENOMIC DNA]</scope>
    <source>
        <strain evidence="19">JCM 32226</strain>
    </source>
</reference>
<evidence type="ECO:0000256" key="10">
    <source>
        <dbReference type="ARBA" id="ARBA00022833"/>
    </source>
</evidence>
<evidence type="ECO:0000256" key="12">
    <source>
        <dbReference type="ARBA" id="ARBA00022927"/>
    </source>
</evidence>
<organism evidence="18 19">
    <name type="scientific">Pseudaeromonas paramecii</name>
    <dbReference type="NCBI Taxonomy" id="2138166"/>
    <lineage>
        <taxon>Bacteria</taxon>
        <taxon>Pseudomonadati</taxon>
        <taxon>Pseudomonadota</taxon>
        <taxon>Gammaproteobacteria</taxon>
        <taxon>Aeromonadales</taxon>
        <taxon>Aeromonadaceae</taxon>
        <taxon>Pseudaeromonas</taxon>
    </lineage>
</organism>
<keyword evidence="8" id="KW-0479">Metal-binding</keyword>
<keyword evidence="7" id="KW-0997">Cell inner membrane</keyword>
<sequence length="508" mass="56746">MSDAILGDLPHALGEDEPPRDAFRLHFAFARDQGVILLERPQGRLLLCRHDVRPEAMLEVRRLAGGPFTVQWLDGEAFDEQLTECYQRDSSEARQLMEDLGNEMDFFTLAEEMPENEDLLDADDDAPIIRLINAMLSEAIKEEASDIHIETFERQLVIRFRIDGVLREILKPQRRLASLLVSRIKVMAKLDIAEKRVPQDGRIALRIGGRAVDVRVSTMPSSHGERVVLRLLDKNSVRLELKQLGMTVANRAHISDLIRKPHGIILVTGPTGSGKSTTLYAALSEINSRDRNILTVEDPIEYDLEGVGQTQVNSKVDMTFARGLRAILRQDPDVVMVGEIRDLETAQIAVQASLTGHLVMSTLHTNTAIGAITRLRDMGIEPFLLSTSLLAVLAQRLVRTLCPHCKAPHEPNAQERELLGLAADSHQVIYRPSGCEACNQTGYRGRTGIHELLLVDEHVREAIHAGEGEMQVERLIRDHTPSIRHDGLDKVLAGITSLEEVLRVTRED</sequence>
<keyword evidence="10" id="KW-0862">Zinc</keyword>
<dbReference type="EMBL" id="BAABFC010000021">
    <property type="protein sequence ID" value="GAA4502571.1"/>
    <property type="molecule type" value="Genomic_DNA"/>
</dbReference>
<evidence type="ECO:0000256" key="9">
    <source>
        <dbReference type="ARBA" id="ARBA00022741"/>
    </source>
</evidence>
<dbReference type="InterPro" id="IPR001482">
    <property type="entry name" value="T2SS/T4SS_dom"/>
</dbReference>
<dbReference type="SUPFAM" id="SSF52540">
    <property type="entry name" value="P-loop containing nucleoside triphosphate hydrolases"/>
    <property type="match status" value="1"/>
</dbReference>
<comment type="function">
    <text evidence="2 16">ATPase component of the type II secretion system required for the energy-dependent secretion of extracellular factors such as proteases and toxins from the periplasm. Acts as a molecular motor to provide the energy that is required for assembly of the pseudopilus and the extrusion of substrates generated in the cytoplasm.</text>
</comment>
<dbReference type="InterPro" id="IPR037257">
    <property type="entry name" value="T2SS_E_N_sf"/>
</dbReference>
<keyword evidence="9 16" id="KW-0547">Nucleotide-binding</keyword>
<evidence type="ECO:0000256" key="2">
    <source>
        <dbReference type="ARBA" id="ARBA00003288"/>
    </source>
</evidence>
<dbReference type="Gene3D" id="3.30.300.160">
    <property type="entry name" value="Type II secretion system, protein E, N-terminal domain"/>
    <property type="match status" value="1"/>
</dbReference>
<evidence type="ECO:0000256" key="16">
    <source>
        <dbReference type="RuleBase" id="RU366070"/>
    </source>
</evidence>
<dbReference type="InterPro" id="IPR027417">
    <property type="entry name" value="P-loop_NTPase"/>
</dbReference>
<keyword evidence="13" id="KW-1278">Translocase</keyword>
<evidence type="ECO:0000313" key="18">
    <source>
        <dbReference type="EMBL" id="GAA4502571.1"/>
    </source>
</evidence>
<keyword evidence="11 16" id="KW-0067">ATP-binding</keyword>
<evidence type="ECO:0000256" key="5">
    <source>
        <dbReference type="ARBA" id="ARBA00022448"/>
    </source>
</evidence>
<dbReference type="Pfam" id="PF00437">
    <property type="entry name" value="T2SSE"/>
    <property type="match status" value="1"/>
</dbReference>
<evidence type="ECO:0000256" key="11">
    <source>
        <dbReference type="ARBA" id="ARBA00022840"/>
    </source>
</evidence>
<evidence type="ECO:0000256" key="7">
    <source>
        <dbReference type="ARBA" id="ARBA00022519"/>
    </source>
</evidence>
<accession>A0ABP8QFH4</accession>
<evidence type="ECO:0000256" key="6">
    <source>
        <dbReference type="ARBA" id="ARBA00022475"/>
    </source>
</evidence>